<dbReference type="InterPro" id="IPR013249">
    <property type="entry name" value="RNA_pol_sigma70_r4_t2"/>
</dbReference>
<dbReference type="InterPro" id="IPR000792">
    <property type="entry name" value="Tscrpt_reg_LuxR_C"/>
</dbReference>
<reference evidence="7" key="1">
    <citation type="submission" date="2017-02" db="EMBL/GenBank/DDBJ databases">
        <authorList>
            <person name="Varghese N."/>
            <person name="Submissions S."/>
        </authorList>
    </citation>
    <scope>NUCLEOTIDE SEQUENCE [LARGE SCALE GENOMIC DNA]</scope>
    <source>
        <strain evidence="7">DSM 18108</strain>
    </source>
</reference>
<evidence type="ECO:0000313" key="7">
    <source>
        <dbReference type="Proteomes" id="UP000190166"/>
    </source>
</evidence>
<dbReference type="STRING" id="393003.SAMN05660461_0308"/>
<keyword evidence="2" id="KW-0805">Transcription regulation</keyword>
<feature type="domain" description="HTH luxR-type" evidence="5">
    <location>
        <begin position="144"/>
        <end position="171"/>
    </location>
</feature>
<dbReference type="InterPro" id="IPR014284">
    <property type="entry name" value="RNA_pol_sigma-70_dom"/>
</dbReference>
<dbReference type="InterPro" id="IPR039425">
    <property type="entry name" value="RNA_pol_sigma-70-like"/>
</dbReference>
<dbReference type="PANTHER" id="PTHR43133">
    <property type="entry name" value="RNA POLYMERASE ECF-TYPE SIGMA FACTO"/>
    <property type="match status" value="1"/>
</dbReference>
<gene>
    <name evidence="6" type="ORF">SAMN05660461_0308</name>
</gene>
<proteinExistence type="inferred from homology"/>
<dbReference type="Gene3D" id="1.10.1740.10">
    <property type="match status" value="1"/>
</dbReference>
<evidence type="ECO:0000313" key="6">
    <source>
        <dbReference type="EMBL" id="SKC95252.1"/>
    </source>
</evidence>
<dbReference type="Proteomes" id="UP000190166">
    <property type="component" value="Unassembled WGS sequence"/>
</dbReference>
<name>A0A1T5N433_9BACT</name>
<evidence type="ECO:0000256" key="1">
    <source>
        <dbReference type="ARBA" id="ARBA00010641"/>
    </source>
</evidence>
<dbReference type="GO" id="GO:0016987">
    <property type="term" value="F:sigma factor activity"/>
    <property type="evidence" value="ECO:0007669"/>
    <property type="project" value="UniProtKB-KW"/>
</dbReference>
<dbReference type="EMBL" id="FUZZ01000001">
    <property type="protein sequence ID" value="SKC95252.1"/>
    <property type="molecule type" value="Genomic_DNA"/>
</dbReference>
<dbReference type="AlphaFoldDB" id="A0A1T5N433"/>
<dbReference type="PROSITE" id="PS00622">
    <property type="entry name" value="HTH_LUXR_1"/>
    <property type="match status" value="1"/>
</dbReference>
<dbReference type="GO" id="GO:0006352">
    <property type="term" value="P:DNA-templated transcription initiation"/>
    <property type="evidence" value="ECO:0007669"/>
    <property type="project" value="InterPro"/>
</dbReference>
<dbReference type="PANTHER" id="PTHR43133:SF46">
    <property type="entry name" value="RNA POLYMERASE SIGMA-70 FACTOR ECF SUBFAMILY"/>
    <property type="match status" value="1"/>
</dbReference>
<evidence type="ECO:0000256" key="4">
    <source>
        <dbReference type="ARBA" id="ARBA00023163"/>
    </source>
</evidence>
<dbReference type="SUPFAM" id="SSF88659">
    <property type="entry name" value="Sigma3 and sigma4 domains of RNA polymerase sigma factors"/>
    <property type="match status" value="1"/>
</dbReference>
<dbReference type="SUPFAM" id="SSF88946">
    <property type="entry name" value="Sigma2 domain of RNA polymerase sigma factors"/>
    <property type="match status" value="1"/>
</dbReference>
<dbReference type="InterPro" id="IPR036388">
    <property type="entry name" value="WH-like_DNA-bd_sf"/>
</dbReference>
<dbReference type="InterPro" id="IPR013324">
    <property type="entry name" value="RNA_pol_sigma_r3/r4-like"/>
</dbReference>
<keyword evidence="7" id="KW-1185">Reference proteome</keyword>
<evidence type="ECO:0000259" key="5">
    <source>
        <dbReference type="PROSITE" id="PS00622"/>
    </source>
</evidence>
<dbReference type="RefSeq" id="WP_079467655.1">
    <property type="nucleotide sequence ID" value="NZ_FUZZ01000001.1"/>
</dbReference>
<dbReference type="Pfam" id="PF04542">
    <property type="entry name" value="Sigma70_r2"/>
    <property type="match status" value="1"/>
</dbReference>
<dbReference type="Pfam" id="PF08281">
    <property type="entry name" value="Sigma70_r4_2"/>
    <property type="match status" value="1"/>
</dbReference>
<evidence type="ECO:0000256" key="3">
    <source>
        <dbReference type="ARBA" id="ARBA00023082"/>
    </source>
</evidence>
<organism evidence="6 7">
    <name type="scientific">Chitinophaga ginsengisegetis</name>
    <dbReference type="NCBI Taxonomy" id="393003"/>
    <lineage>
        <taxon>Bacteria</taxon>
        <taxon>Pseudomonadati</taxon>
        <taxon>Bacteroidota</taxon>
        <taxon>Chitinophagia</taxon>
        <taxon>Chitinophagales</taxon>
        <taxon>Chitinophagaceae</taxon>
        <taxon>Chitinophaga</taxon>
    </lineage>
</organism>
<dbReference type="Gene3D" id="1.10.10.10">
    <property type="entry name" value="Winged helix-like DNA-binding domain superfamily/Winged helix DNA-binding domain"/>
    <property type="match status" value="1"/>
</dbReference>
<evidence type="ECO:0000256" key="2">
    <source>
        <dbReference type="ARBA" id="ARBA00023015"/>
    </source>
</evidence>
<dbReference type="GO" id="GO:0003677">
    <property type="term" value="F:DNA binding"/>
    <property type="evidence" value="ECO:0007669"/>
    <property type="project" value="InterPro"/>
</dbReference>
<sequence>MNIPDAELVVRLQNHEVSAFDSLYWKYHGAVYRNIFKFVKDDVVTEDILQDVFARLWEKRQDIEPDQSVSGWLFVISFNMCVSFVRKKLREQAFHKNIFQTDADDAVAIERKNIDEEQYHLLEQAISKLSPKKRTIVTRCKLEGKTYEEVANELNISRNTVKEHLSAAMIKLNDYMQRNGDRKYIVLLMLFLNYHDS</sequence>
<keyword evidence="4" id="KW-0804">Transcription</keyword>
<dbReference type="PRINTS" id="PR00038">
    <property type="entry name" value="HTHLUXR"/>
</dbReference>
<keyword evidence="3" id="KW-0731">Sigma factor</keyword>
<dbReference type="NCBIfam" id="TIGR02937">
    <property type="entry name" value="sigma70-ECF"/>
    <property type="match status" value="1"/>
</dbReference>
<dbReference type="InterPro" id="IPR007627">
    <property type="entry name" value="RNA_pol_sigma70_r2"/>
</dbReference>
<accession>A0A1T5N433</accession>
<comment type="similarity">
    <text evidence="1">Belongs to the sigma-70 factor family. ECF subfamily.</text>
</comment>
<protein>
    <submittedName>
        <fullName evidence="6">RNA polymerase sigma-70 factor, ECF subfamily</fullName>
    </submittedName>
</protein>
<dbReference type="InterPro" id="IPR013325">
    <property type="entry name" value="RNA_pol_sigma_r2"/>
</dbReference>
<dbReference type="CDD" id="cd06171">
    <property type="entry name" value="Sigma70_r4"/>
    <property type="match status" value="1"/>
</dbReference>